<sequence length="706" mass="76817">MSDTPVEKLTEGDAAAELERLAGEIAAHDRRYYADDAPSVSDAEYDALRRRNSAIEARFPGLIREDSPSARVGTEVSEKFGKIRHSIPMLSLDNAFSDEDVADFGKRVRRFLKLDEAAPLGITAEPKIDGLSLSLRYEHGELVSAATRGDGTTGEDVTRNARTVADIPNRLKGDVPDIFEVRGEVYMSHAGFAALNASQAEDGKPIYANPRNAAAGSLRQLDAGITRRRKLNFFAYAWGEASAVPGETQMDVVKAMKAMGFQTLDLMKRFETIDGLIEHYHQIEAGRAGLGYDIDGVVYKVDDLALQKRLGFVSRSPRWAIAHKFPAEQATTVLRDIEIQVGRTGALTPVAKLDPVTVGGVVVQNATLHNAEEIERLDVRVGDTVQIQRAGDVIPQVLGIVAEKRPAGTEPFAFPDTCPCELKTPVVREETASGAQSVVRRCTGEFACPFQRREHLKLFVSRKAFDIDGLGEKQIDLFYDDPDFSVRTPADIFKMRGKDAAGLKKLKDKEGFGEVSARNLFDAIEARRTIALDRLIFSLGIRHVGEATAKTLARAYGSFEAFHEAALKVAEGDAEAAAEMDALEDIGGAVITAVARFFSEEHNRRLVEELVRELTIERVEKPAATSPVSGQTIVFTGSLERMTRDEAKAMAEALGAKVAGSVSKKTDLVVAGPGAGSKLKKAAEFEIEVIDEDAWFVRIGRGGEAG</sequence>
<reference evidence="18 19" key="1">
    <citation type="submission" date="2020-01" db="EMBL/GenBank/DDBJ databases">
        <title>Genomes of bacteria type strains.</title>
        <authorList>
            <person name="Chen J."/>
            <person name="Zhu S."/>
            <person name="Chen J."/>
        </authorList>
    </citation>
    <scope>NUCLEOTIDE SEQUENCE [LARGE SCALE GENOMIC DNA]</scope>
    <source>
        <strain evidence="18 19">KCTC 52919</strain>
    </source>
</reference>
<evidence type="ECO:0000313" key="19">
    <source>
        <dbReference type="Proteomes" id="UP000476332"/>
    </source>
</evidence>
<dbReference type="InterPro" id="IPR013839">
    <property type="entry name" value="DNAligase_adenylation"/>
</dbReference>
<dbReference type="InterPro" id="IPR018239">
    <property type="entry name" value="DNA_ligase_AS"/>
</dbReference>
<dbReference type="Pfam" id="PF03120">
    <property type="entry name" value="OB_DNA_ligase"/>
    <property type="match status" value="1"/>
</dbReference>
<dbReference type="InterPro" id="IPR041663">
    <property type="entry name" value="DisA/LigA_HHH"/>
</dbReference>
<dbReference type="InterPro" id="IPR004150">
    <property type="entry name" value="NAD_DNA_ligase_OB"/>
</dbReference>
<evidence type="ECO:0000256" key="16">
    <source>
        <dbReference type="RuleBase" id="RU000618"/>
    </source>
</evidence>
<dbReference type="SUPFAM" id="SSF50249">
    <property type="entry name" value="Nucleic acid-binding proteins"/>
    <property type="match status" value="1"/>
</dbReference>
<evidence type="ECO:0000256" key="10">
    <source>
        <dbReference type="ARBA" id="ARBA00023027"/>
    </source>
</evidence>
<dbReference type="SUPFAM" id="SSF52113">
    <property type="entry name" value="BRCT domain"/>
    <property type="match status" value="1"/>
</dbReference>
<dbReference type="GO" id="GO:0006260">
    <property type="term" value="P:DNA replication"/>
    <property type="evidence" value="ECO:0007669"/>
    <property type="project" value="UniProtKB-KW"/>
</dbReference>
<evidence type="ECO:0000256" key="14">
    <source>
        <dbReference type="ARBA" id="ARBA00060881"/>
    </source>
</evidence>
<evidence type="ECO:0000256" key="3">
    <source>
        <dbReference type="ARBA" id="ARBA00013308"/>
    </source>
</evidence>
<feature type="binding site" evidence="15">
    <location>
        <position position="300"/>
    </location>
    <ligand>
        <name>NAD(+)</name>
        <dbReference type="ChEBI" id="CHEBI:57540"/>
    </ligand>
</feature>
<feature type="binding site" evidence="15">
    <location>
        <begin position="91"/>
        <end position="92"/>
    </location>
    <ligand>
        <name>NAD(+)</name>
        <dbReference type="ChEBI" id="CHEBI:57540"/>
    </ligand>
</feature>
<dbReference type="InterPro" id="IPR036420">
    <property type="entry name" value="BRCT_dom_sf"/>
</dbReference>
<feature type="binding site" evidence="15">
    <location>
        <begin position="42"/>
        <end position="46"/>
    </location>
    <ligand>
        <name>NAD(+)</name>
        <dbReference type="ChEBI" id="CHEBI:57540"/>
    </ligand>
</feature>
<dbReference type="InterPro" id="IPR013840">
    <property type="entry name" value="DNAligase_N"/>
</dbReference>
<dbReference type="SUPFAM" id="SSF56091">
    <property type="entry name" value="DNA ligase/mRNA capping enzyme, catalytic domain"/>
    <property type="match status" value="1"/>
</dbReference>
<protein>
    <recommendedName>
        <fullName evidence="3 15">DNA ligase</fullName>
        <ecNumber evidence="2 15">6.5.1.2</ecNumber>
    </recommendedName>
    <alternativeName>
        <fullName evidence="15">Polydeoxyribonucleotide synthase [NAD(+)]</fullName>
    </alternativeName>
</protein>
<feature type="binding site" evidence="15">
    <location>
        <position position="442"/>
    </location>
    <ligand>
        <name>Zn(2+)</name>
        <dbReference type="ChEBI" id="CHEBI:29105"/>
    </ligand>
</feature>
<keyword evidence="5 15" id="KW-0235">DNA replication</keyword>
<dbReference type="RefSeq" id="WP_163042256.1">
    <property type="nucleotide sequence ID" value="NZ_JAAAMJ010000001.1"/>
</dbReference>
<dbReference type="SMART" id="SM00532">
    <property type="entry name" value="LIGANc"/>
    <property type="match status" value="1"/>
</dbReference>
<dbReference type="Pfam" id="PF00533">
    <property type="entry name" value="BRCT"/>
    <property type="match status" value="1"/>
</dbReference>
<dbReference type="InterPro" id="IPR010994">
    <property type="entry name" value="RuvA_2-like"/>
</dbReference>
<evidence type="ECO:0000256" key="11">
    <source>
        <dbReference type="ARBA" id="ARBA00023204"/>
    </source>
</evidence>
<keyword evidence="7 15" id="KW-0227">DNA damage</keyword>
<evidence type="ECO:0000256" key="6">
    <source>
        <dbReference type="ARBA" id="ARBA00022723"/>
    </source>
</evidence>
<gene>
    <name evidence="15 18" type="primary">ligA</name>
    <name evidence="18" type="ORF">GTW51_02365</name>
</gene>
<feature type="active site" description="N6-AMP-lysine intermediate" evidence="15">
    <location>
        <position position="127"/>
    </location>
</feature>
<feature type="binding site" evidence="15">
    <location>
        <position position="148"/>
    </location>
    <ligand>
        <name>NAD(+)</name>
        <dbReference type="ChEBI" id="CHEBI:57540"/>
    </ligand>
</feature>
<dbReference type="PROSITE" id="PS50172">
    <property type="entry name" value="BRCT"/>
    <property type="match status" value="1"/>
</dbReference>
<dbReference type="NCBIfam" id="NF005932">
    <property type="entry name" value="PRK07956.1"/>
    <property type="match status" value="1"/>
</dbReference>
<feature type="binding site" evidence="15">
    <location>
        <position position="418"/>
    </location>
    <ligand>
        <name>Zn(2+)</name>
        <dbReference type="ChEBI" id="CHEBI:29105"/>
    </ligand>
</feature>
<keyword evidence="10 15" id="KW-0520">NAD</keyword>
<dbReference type="Gene3D" id="1.10.150.20">
    <property type="entry name" value="5' to 3' exonuclease, C-terminal subdomain"/>
    <property type="match status" value="2"/>
</dbReference>
<comment type="catalytic activity">
    <reaction evidence="13 15 16">
        <text>NAD(+) + (deoxyribonucleotide)n-3'-hydroxyl + 5'-phospho-(deoxyribonucleotide)m = (deoxyribonucleotide)n+m + AMP + beta-nicotinamide D-nucleotide.</text>
        <dbReference type="EC" id="6.5.1.2"/>
    </reaction>
</comment>
<evidence type="ECO:0000256" key="8">
    <source>
        <dbReference type="ARBA" id="ARBA00022833"/>
    </source>
</evidence>
<dbReference type="GO" id="GO:0005829">
    <property type="term" value="C:cytosol"/>
    <property type="evidence" value="ECO:0007669"/>
    <property type="project" value="TreeGrafter"/>
</dbReference>
<dbReference type="FunFam" id="2.40.50.140:FF:000012">
    <property type="entry name" value="DNA ligase"/>
    <property type="match status" value="1"/>
</dbReference>
<dbReference type="HAMAP" id="MF_01588">
    <property type="entry name" value="DNA_ligase_A"/>
    <property type="match status" value="1"/>
</dbReference>
<dbReference type="GO" id="GO:0003911">
    <property type="term" value="F:DNA ligase (NAD+) activity"/>
    <property type="evidence" value="ECO:0007669"/>
    <property type="project" value="UniProtKB-UniRule"/>
</dbReference>
<dbReference type="PANTHER" id="PTHR23389:SF9">
    <property type="entry name" value="DNA LIGASE"/>
    <property type="match status" value="1"/>
</dbReference>
<evidence type="ECO:0000256" key="4">
    <source>
        <dbReference type="ARBA" id="ARBA00022598"/>
    </source>
</evidence>
<feature type="binding site" evidence="15">
    <location>
        <position position="125"/>
    </location>
    <ligand>
        <name>NAD(+)</name>
        <dbReference type="ChEBI" id="CHEBI:57540"/>
    </ligand>
</feature>
<comment type="caution">
    <text evidence="18">The sequence shown here is derived from an EMBL/GenBank/DDBJ whole genome shotgun (WGS) entry which is preliminary data.</text>
</comment>
<dbReference type="Pfam" id="PF01653">
    <property type="entry name" value="DNA_ligase_aden"/>
    <property type="match status" value="1"/>
</dbReference>
<feature type="domain" description="BRCT" evidence="17">
    <location>
        <begin position="623"/>
        <end position="698"/>
    </location>
</feature>
<comment type="similarity">
    <text evidence="14 15">Belongs to the NAD-dependent DNA ligase family. LigA subfamily.</text>
</comment>
<dbReference type="GO" id="GO:0046872">
    <property type="term" value="F:metal ion binding"/>
    <property type="evidence" value="ECO:0007669"/>
    <property type="project" value="UniProtKB-KW"/>
</dbReference>
<evidence type="ECO:0000256" key="1">
    <source>
        <dbReference type="ARBA" id="ARBA00004067"/>
    </source>
</evidence>
<evidence type="ECO:0000256" key="15">
    <source>
        <dbReference type="HAMAP-Rule" id="MF_01588"/>
    </source>
</evidence>
<dbReference type="Gene3D" id="1.10.287.610">
    <property type="entry name" value="Helix hairpin bin"/>
    <property type="match status" value="1"/>
</dbReference>
<dbReference type="PROSITE" id="PS01056">
    <property type="entry name" value="DNA_LIGASE_N2"/>
    <property type="match status" value="1"/>
</dbReference>
<evidence type="ECO:0000256" key="12">
    <source>
        <dbReference type="ARBA" id="ARBA00023211"/>
    </source>
</evidence>
<feature type="binding site" evidence="15">
    <location>
        <position position="420"/>
    </location>
    <ligand>
        <name>Zn(2+)</name>
        <dbReference type="ChEBI" id="CHEBI:29105"/>
    </ligand>
</feature>
<dbReference type="AlphaFoldDB" id="A0A6L9MD42"/>
<dbReference type="InterPro" id="IPR012340">
    <property type="entry name" value="NA-bd_OB-fold"/>
</dbReference>
<comment type="function">
    <text evidence="1 15">DNA ligase that catalyzes the formation of phosphodiester linkages between 5'-phosphoryl and 3'-hydroxyl groups in double-stranded DNA using NAD as a coenzyme and as the energy source for the reaction. It is essential for DNA replication and repair of damaged DNA.</text>
</comment>
<dbReference type="PROSITE" id="PS01055">
    <property type="entry name" value="DNA_LIGASE_N1"/>
    <property type="match status" value="1"/>
</dbReference>
<evidence type="ECO:0000256" key="5">
    <source>
        <dbReference type="ARBA" id="ARBA00022705"/>
    </source>
</evidence>
<evidence type="ECO:0000256" key="2">
    <source>
        <dbReference type="ARBA" id="ARBA00012722"/>
    </source>
</evidence>
<accession>A0A6L9MD42</accession>
<dbReference type="SMART" id="SM00292">
    <property type="entry name" value="BRCT"/>
    <property type="match status" value="1"/>
</dbReference>
<feature type="binding site" evidence="15">
    <location>
        <position position="448"/>
    </location>
    <ligand>
        <name>Zn(2+)</name>
        <dbReference type="ChEBI" id="CHEBI:29105"/>
    </ligand>
</feature>
<keyword evidence="11 15" id="KW-0234">DNA repair</keyword>
<dbReference type="Proteomes" id="UP000476332">
    <property type="component" value="Unassembled WGS sequence"/>
</dbReference>
<evidence type="ECO:0000259" key="17">
    <source>
        <dbReference type="PROSITE" id="PS50172"/>
    </source>
</evidence>
<keyword evidence="9 15" id="KW-0460">Magnesium</keyword>
<dbReference type="GO" id="GO:0006281">
    <property type="term" value="P:DNA repair"/>
    <property type="evidence" value="ECO:0007669"/>
    <property type="project" value="UniProtKB-KW"/>
</dbReference>
<organism evidence="18 19">
    <name type="scientific">Aurantimonas aggregata</name>
    <dbReference type="NCBI Taxonomy" id="2047720"/>
    <lineage>
        <taxon>Bacteria</taxon>
        <taxon>Pseudomonadati</taxon>
        <taxon>Pseudomonadota</taxon>
        <taxon>Alphaproteobacteria</taxon>
        <taxon>Hyphomicrobiales</taxon>
        <taxon>Aurantimonadaceae</taxon>
        <taxon>Aurantimonas</taxon>
    </lineage>
</organism>
<dbReference type="PANTHER" id="PTHR23389">
    <property type="entry name" value="CHROMOSOME TRANSMISSION FIDELITY FACTOR 18"/>
    <property type="match status" value="1"/>
</dbReference>
<dbReference type="CDD" id="cd17748">
    <property type="entry name" value="BRCT_DNA_ligase_like"/>
    <property type="match status" value="1"/>
</dbReference>
<name>A0A6L9MD42_9HYPH</name>
<dbReference type="Gene3D" id="2.40.50.140">
    <property type="entry name" value="Nucleic acid-binding proteins"/>
    <property type="match status" value="1"/>
</dbReference>
<keyword evidence="19" id="KW-1185">Reference proteome</keyword>
<dbReference type="EMBL" id="JAAAMJ010000001">
    <property type="protein sequence ID" value="NDV85536.1"/>
    <property type="molecule type" value="Genomic_DNA"/>
</dbReference>
<dbReference type="InterPro" id="IPR001679">
    <property type="entry name" value="DNA_ligase"/>
</dbReference>
<proteinExistence type="inferred from homology"/>
<dbReference type="EC" id="6.5.1.2" evidence="2 15"/>
<dbReference type="NCBIfam" id="TIGR00575">
    <property type="entry name" value="dnlj"/>
    <property type="match status" value="1"/>
</dbReference>
<evidence type="ECO:0000313" key="18">
    <source>
        <dbReference type="EMBL" id="NDV85536.1"/>
    </source>
</evidence>
<feature type="binding site" evidence="15">
    <location>
        <position position="184"/>
    </location>
    <ligand>
        <name>NAD(+)</name>
        <dbReference type="ChEBI" id="CHEBI:57540"/>
    </ligand>
</feature>
<dbReference type="InterPro" id="IPR033136">
    <property type="entry name" value="DNA_ligase_CS"/>
</dbReference>
<keyword evidence="4 15" id="KW-0436">Ligase</keyword>
<dbReference type="CDD" id="cd00114">
    <property type="entry name" value="LIGANc"/>
    <property type="match status" value="1"/>
</dbReference>
<evidence type="ECO:0000256" key="9">
    <source>
        <dbReference type="ARBA" id="ARBA00022842"/>
    </source>
</evidence>
<keyword evidence="12 15" id="KW-0464">Manganese</keyword>
<dbReference type="Pfam" id="PF12826">
    <property type="entry name" value="HHH_2"/>
    <property type="match status" value="1"/>
</dbReference>
<dbReference type="Gene3D" id="3.30.470.30">
    <property type="entry name" value="DNA ligase/mRNA capping enzyme"/>
    <property type="match status" value="1"/>
</dbReference>
<dbReference type="PIRSF" id="PIRSF001604">
    <property type="entry name" value="LigA"/>
    <property type="match status" value="1"/>
</dbReference>
<keyword evidence="6 15" id="KW-0479">Metal-binding</keyword>
<dbReference type="SUPFAM" id="SSF47781">
    <property type="entry name" value="RuvA domain 2-like"/>
    <property type="match status" value="1"/>
</dbReference>
<evidence type="ECO:0000256" key="7">
    <source>
        <dbReference type="ARBA" id="ARBA00022763"/>
    </source>
</evidence>
<evidence type="ECO:0000256" key="13">
    <source>
        <dbReference type="ARBA" id="ARBA00034005"/>
    </source>
</evidence>
<dbReference type="Gene3D" id="3.40.50.10190">
    <property type="entry name" value="BRCT domain"/>
    <property type="match status" value="1"/>
</dbReference>
<keyword evidence="8 15" id="KW-0862">Zinc</keyword>
<feature type="binding site" evidence="15">
    <location>
        <position position="324"/>
    </location>
    <ligand>
        <name>NAD(+)</name>
        <dbReference type="ChEBI" id="CHEBI:57540"/>
    </ligand>
</feature>
<dbReference type="InterPro" id="IPR001357">
    <property type="entry name" value="BRCT_dom"/>
</dbReference>
<dbReference type="Gene3D" id="6.20.10.30">
    <property type="match status" value="1"/>
</dbReference>
<comment type="cofactor">
    <cofactor evidence="15">
        <name>Mg(2+)</name>
        <dbReference type="ChEBI" id="CHEBI:18420"/>
    </cofactor>
    <cofactor evidence="15">
        <name>Mn(2+)</name>
        <dbReference type="ChEBI" id="CHEBI:29035"/>
    </cofactor>
</comment>
<dbReference type="FunFam" id="3.30.470.30:FF:000001">
    <property type="entry name" value="DNA ligase"/>
    <property type="match status" value="1"/>
</dbReference>